<accession>A0A2T2NIZ2</accession>
<feature type="region of interest" description="Disordered" evidence="1">
    <location>
        <begin position="86"/>
        <end position="263"/>
    </location>
</feature>
<feature type="compositionally biased region" description="Basic and acidic residues" evidence="1">
    <location>
        <begin position="140"/>
        <end position="194"/>
    </location>
</feature>
<dbReference type="AlphaFoldDB" id="A0A2T2NIZ2"/>
<evidence type="ECO:0000313" key="3">
    <source>
        <dbReference type="Proteomes" id="UP000240883"/>
    </source>
</evidence>
<proteinExistence type="predicted"/>
<dbReference type="EMBL" id="KZ678137">
    <property type="protein sequence ID" value="PSN65329.1"/>
    <property type="molecule type" value="Genomic_DNA"/>
</dbReference>
<reference evidence="2 3" key="1">
    <citation type="journal article" date="2018" name="Front. Microbiol.">
        <title>Genome-Wide Analysis of Corynespora cassiicola Leaf Fall Disease Putative Effectors.</title>
        <authorList>
            <person name="Lopez D."/>
            <person name="Ribeiro S."/>
            <person name="Label P."/>
            <person name="Fumanal B."/>
            <person name="Venisse J.S."/>
            <person name="Kohler A."/>
            <person name="de Oliveira R.R."/>
            <person name="Labutti K."/>
            <person name="Lipzen A."/>
            <person name="Lail K."/>
            <person name="Bauer D."/>
            <person name="Ohm R.A."/>
            <person name="Barry K.W."/>
            <person name="Spatafora J."/>
            <person name="Grigoriev I.V."/>
            <person name="Martin F.M."/>
            <person name="Pujade-Renaud V."/>
        </authorList>
    </citation>
    <scope>NUCLEOTIDE SEQUENCE [LARGE SCALE GENOMIC DNA]</scope>
    <source>
        <strain evidence="2 3">Philippines</strain>
    </source>
</reference>
<feature type="compositionally biased region" description="Basic residues" evidence="1">
    <location>
        <begin position="219"/>
        <end position="228"/>
    </location>
</feature>
<feature type="region of interest" description="Disordered" evidence="1">
    <location>
        <begin position="1"/>
        <end position="59"/>
    </location>
</feature>
<evidence type="ECO:0000313" key="2">
    <source>
        <dbReference type="EMBL" id="PSN65329.1"/>
    </source>
</evidence>
<feature type="compositionally biased region" description="Polar residues" evidence="1">
    <location>
        <begin position="114"/>
        <end position="126"/>
    </location>
</feature>
<evidence type="ECO:0000256" key="1">
    <source>
        <dbReference type="SAM" id="MobiDB-lite"/>
    </source>
</evidence>
<sequence>MDDVDMAGATSAKSPRRPRAGQAVVDAKRAARAERKQTSAVRKTEKNATKAARKKSGILHRKVLKERKAFQQLFQADEGKALDTLLDGLGGFGLTNPSAPQKTANKKPDAPASQPLQETSLASNSLHGPDKSNEVVNDPGHVESAKSAKSARKERALNKKQEAIKKAAERRGMTVEELQMQKKERRVEKQERKLQRQQKSAEGQGISLENYNKAQQDSKRKKRQKRQNAKNTRVQQAEADKPHSNGASLPNMGIVDFGAPMEL</sequence>
<organism evidence="2 3">
    <name type="scientific">Corynespora cassiicola Philippines</name>
    <dbReference type="NCBI Taxonomy" id="1448308"/>
    <lineage>
        <taxon>Eukaryota</taxon>
        <taxon>Fungi</taxon>
        <taxon>Dikarya</taxon>
        <taxon>Ascomycota</taxon>
        <taxon>Pezizomycotina</taxon>
        <taxon>Dothideomycetes</taxon>
        <taxon>Pleosporomycetidae</taxon>
        <taxon>Pleosporales</taxon>
        <taxon>Corynesporascaceae</taxon>
        <taxon>Corynespora</taxon>
    </lineage>
</organism>
<dbReference type="Proteomes" id="UP000240883">
    <property type="component" value="Unassembled WGS sequence"/>
</dbReference>
<gene>
    <name evidence="2" type="ORF">BS50DRAFT_575362</name>
</gene>
<keyword evidence="3" id="KW-1185">Reference proteome</keyword>
<name>A0A2T2NIZ2_CORCC</name>
<protein>
    <submittedName>
        <fullName evidence="2">Uncharacterized protein</fullName>
    </submittedName>
</protein>
<feature type="compositionally biased region" description="Basic and acidic residues" evidence="1">
    <location>
        <begin position="26"/>
        <end position="48"/>
    </location>
</feature>